<keyword evidence="5" id="KW-0274">FAD</keyword>
<sequence>MWEWTSSPPASPAHPLLADPGADASLCGMAATGASGTNAVRYGTMRPNVLNLRVVLPDGRLLHTAGPGRQPRKRAAGYDLTSLFVGSEGTLGFLTQATLRLHPLPEATAVTIASFPGVGAAVACTVQVLQAAVPVARIEFLDEVMADACGRFSGMGLPVAATLLLELHGSRCSLAEQQQQMEEIVQENGGSSLAWAEGLEEREQLWSMRHNAWYAALALRPGCQVRHKDGDDGSSAHGALSATALPSPAQGYSTDVCVPISRLPDVVVETKQDLQASSLTGQQGHSPLRQRGLRGLTILHATPHLTRGLAGPMVGHVGDGNFHCILVFNSQDPEEAQRIHAFTQRLGRRALAAGGTCTGEHGVGLGKRALLQEELGQEGLDTLRSIKAALDPHNLMNPGKVL</sequence>
<comment type="cofactor">
    <cofactor evidence="1">
        <name>FAD</name>
        <dbReference type="ChEBI" id="CHEBI:57692"/>
    </cofactor>
</comment>
<evidence type="ECO:0000256" key="8">
    <source>
        <dbReference type="ARBA" id="ARBA00023128"/>
    </source>
</evidence>
<evidence type="ECO:0000256" key="2">
    <source>
        <dbReference type="ARBA" id="ARBA00004173"/>
    </source>
</evidence>
<dbReference type="GO" id="GO:0004458">
    <property type="term" value="F:D-lactate dehydrogenase (cytochrome) activity"/>
    <property type="evidence" value="ECO:0007669"/>
    <property type="project" value="UniProtKB-EC"/>
</dbReference>
<name>A0A3L8SFH9_CHLGU</name>
<dbReference type="SUPFAM" id="SSF55103">
    <property type="entry name" value="FAD-linked oxidases, C-terminal domain"/>
    <property type="match status" value="1"/>
</dbReference>
<dbReference type="GO" id="GO:0071949">
    <property type="term" value="F:FAD binding"/>
    <property type="evidence" value="ECO:0007669"/>
    <property type="project" value="InterPro"/>
</dbReference>
<proteinExistence type="inferred from homology"/>
<dbReference type="Pfam" id="PF02913">
    <property type="entry name" value="FAD-oxidase_C"/>
    <property type="match status" value="2"/>
</dbReference>
<evidence type="ECO:0000256" key="7">
    <source>
        <dbReference type="ARBA" id="ARBA00023002"/>
    </source>
</evidence>
<protein>
    <recommendedName>
        <fullName evidence="9">D-lactate dehydrogenase (cytochrome)</fullName>
        <ecNumber evidence="9">1.1.2.4</ecNumber>
    </recommendedName>
</protein>
<evidence type="ECO:0000313" key="13">
    <source>
        <dbReference type="Proteomes" id="UP000276834"/>
    </source>
</evidence>
<keyword evidence="4" id="KW-0285">Flavoprotein</keyword>
<dbReference type="FunFam" id="1.10.45.10:FF:000001">
    <property type="entry name" value="D-lactate dehydrogenase mitochondrial"/>
    <property type="match status" value="1"/>
</dbReference>
<dbReference type="Gene3D" id="3.30.70.2740">
    <property type="match status" value="1"/>
</dbReference>
<gene>
    <name evidence="12" type="ORF">DV515_00008195</name>
</gene>
<dbReference type="FunFam" id="3.30.465.10:FF:000016">
    <property type="entry name" value="probable D-lactate dehydrogenase, mitochondrial"/>
    <property type="match status" value="1"/>
</dbReference>
<reference evidence="12 13" key="1">
    <citation type="journal article" date="2018" name="Proc. R. Soc. B">
        <title>A non-coding region near Follistatin controls head colour polymorphism in the Gouldian finch.</title>
        <authorList>
            <person name="Toomey M.B."/>
            <person name="Marques C.I."/>
            <person name="Andrade P."/>
            <person name="Araujo P.M."/>
            <person name="Sabatino S."/>
            <person name="Gazda M.A."/>
            <person name="Afonso S."/>
            <person name="Lopes R.J."/>
            <person name="Corbo J.C."/>
            <person name="Carneiro M."/>
        </authorList>
    </citation>
    <scope>NUCLEOTIDE SEQUENCE [LARGE SCALE GENOMIC DNA]</scope>
    <source>
        <strain evidence="12">Red01</strain>
        <tissue evidence="12">Muscle</tissue>
    </source>
</reference>
<evidence type="ECO:0000259" key="11">
    <source>
        <dbReference type="PROSITE" id="PS51387"/>
    </source>
</evidence>
<evidence type="ECO:0000256" key="10">
    <source>
        <dbReference type="SAM" id="MobiDB-lite"/>
    </source>
</evidence>
<evidence type="ECO:0000313" key="12">
    <source>
        <dbReference type="EMBL" id="RLW01317.1"/>
    </source>
</evidence>
<dbReference type="InterPro" id="IPR004113">
    <property type="entry name" value="FAD-bd_oxidored_4_C"/>
</dbReference>
<dbReference type="PROSITE" id="PS51387">
    <property type="entry name" value="FAD_PCMH"/>
    <property type="match status" value="1"/>
</dbReference>
<dbReference type="Gene3D" id="3.30.465.10">
    <property type="match status" value="1"/>
</dbReference>
<dbReference type="InterPro" id="IPR016169">
    <property type="entry name" value="FAD-bd_PCMH_sub2"/>
</dbReference>
<dbReference type="PANTHER" id="PTHR11748">
    <property type="entry name" value="D-LACTATE DEHYDROGENASE"/>
    <property type="match status" value="1"/>
</dbReference>
<dbReference type="EC" id="1.1.2.4" evidence="9"/>
<dbReference type="InterPro" id="IPR036318">
    <property type="entry name" value="FAD-bd_PCMH-like_sf"/>
</dbReference>
<keyword evidence="13" id="KW-1185">Reference proteome</keyword>
<feature type="domain" description="FAD-binding PCMH-type" evidence="11">
    <location>
        <begin position="1"/>
        <end position="104"/>
    </location>
</feature>
<evidence type="ECO:0000256" key="3">
    <source>
        <dbReference type="ARBA" id="ARBA00008000"/>
    </source>
</evidence>
<dbReference type="OrthoDB" id="5332616at2759"/>
<accession>A0A3L8SFH9</accession>
<dbReference type="PANTHER" id="PTHR11748:SF111">
    <property type="entry name" value="D-LACTATE DEHYDROGENASE, MITOCHONDRIAL-RELATED"/>
    <property type="match status" value="1"/>
</dbReference>
<evidence type="ECO:0000256" key="6">
    <source>
        <dbReference type="ARBA" id="ARBA00022946"/>
    </source>
</evidence>
<dbReference type="InterPro" id="IPR006094">
    <property type="entry name" value="Oxid_FAD_bind_N"/>
</dbReference>
<comment type="caution">
    <text evidence="12">The sequence shown here is derived from an EMBL/GenBank/DDBJ whole genome shotgun (WGS) entry which is preliminary data.</text>
</comment>
<evidence type="ECO:0000256" key="5">
    <source>
        <dbReference type="ARBA" id="ARBA00022827"/>
    </source>
</evidence>
<dbReference type="InterPro" id="IPR016164">
    <property type="entry name" value="FAD-linked_Oxase-like_C"/>
</dbReference>
<dbReference type="InterPro" id="IPR016166">
    <property type="entry name" value="FAD-bd_PCMH"/>
</dbReference>
<dbReference type="InterPro" id="IPR016171">
    <property type="entry name" value="Vanillyl_alc_oxidase_C-sub2"/>
</dbReference>
<evidence type="ECO:0000256" key="1">
    <source>
        <dbReference type="ARBA" id="ARBA00001974"/>
    </source>
</evidence>
<dbReference type="Proteomes" id="UP000276834">
    <property type="component" value="Unassembled WGS sequence"/>
</dbReference>
<dbReference type="Pfam" id="PF01565">
    <property type="entry name" value="FAD_binding_4"/>
    <property type="match status" value="1"/>
</dbReference>
<feature type="region of interest" description="Disordered" evidence="10">
    <location>
        <begin position="227"/>
        <end position="249"/>
    </location>
</feature>
<dbReference type="GO" id="GO:1903457">
    <property type="term" value="P:lactate catabolic process"/>
    <property type="evidence" value="ECO:0007669"/>
    <property type="project" value="TreeGrafter"/>
</dbReference>
<dbReference type="EMBL" id="QUSF01000023">
    <property type="protein sequence ID" value="RLW01317.1"/>
    <property type="molecule type" value="Genomic_DNA"/>
</dbReference>
<evidence type="ECO:0000256" key="4">
    <source>
        <dbReference type="ARBA" id="ARBA00022630"/>
    </source>
</evidence>
<evidence type="ECO:0000256" key="9">
    <source>
        <dbReference type="ARBA" id="ARBA00038897"/>
    </source>
</evidence>
<comment type="similarity">
    <text evidence="3">Belongs to the FAD-binding oxidoreductase/transferase type 4 family.</text>
</comment>
<organism evidence="12 13">
    <name type="scientific">Chloebia gouldiae</name>
    <name type="common">Gouldian finch</name>
    <name type="synonym">Erythrura gouldiae</name>
    <dbReference type="NCBI Taxonomy" id="44316"/>
    <lineage>
        <taxon>Eukaryota</taxon>
        <taxon>Metazoa</taxon>
        <taxon>Chordata</taxon>
        <taxon>Craniata</taxon>
        <taxon>Vertebrata</taxon>
        <taxon>Euteleostomi</taxon>
        <taxon>Archelosauria</taxon>
        <taxon>Archosauria</taxon>
        <taxon>Dinosauria</taxon>
        <taxon>Saurischia</taxon>
        <taxon>Theropoda</taxon>
        <taxon>Coelurosauria</taxon>
        <taxon>Aves</taxon>
        <taxon>Neognathae</taxon>
        <taxon>Neoaves</taxon>
        <taxon>Telluraves</taxon>
        <taxon>Australaves</taxon>
        <taxon>Passeriformes</taxon>
        <taxon>Passeroidea</taxon>
        <taxon>Passeridae</taxon>
        <taxon>Chloebia</taxon>
    </lineage>
</organism>
<dbReference type="SUPFAM" id="SSF56176">
    <property type="entry name" value="FAD-binding/transporter-associated domain-like"/>
    <property type="match status" value="1"/>
</dbReference>
<dbReference type="Gene3D" id="1.10.45.10">
    <property type="entry name" value="Vanillyl-alcohol Oxidase, Chain A, domain 4"/>
    <property type="match status" value="1"/>
</dbReference>
<keyword evidence="6" id="KW-0809">Transit peptide</keyword>
<dbReference type="GO" id="GO:0008720">
    <property type="term" value="F:D-lactate dehydrogenase (NAD+) activity"/>
    <property type="evidence" value="ECO:0007669"/>
    <property type="project" value="TreeGrafter"/>
</dbReference>
<comment type="subcellular location">
    <subcellularLocation>
        <location evidence="2">Mitochondrion</location>
    </subcellularLocation>
</comment>
<keyword evidence="8" id="KW-0496">Mitochondrion</keyword>
<dbReference type="AlphaFoldDB" id="A0A3L8SFH9"/>
<dbReference type="STRING" id="44316.ENSEGOP00005010539"/>
<keyword evidence="7" id="KW-0560">Oxidoreductase</keyword>
<dbReference type="GO" id="GO:0005739">
    <property type="term" value="C:mitochondrion"/>
    <property type="evidence" value="ECO:0007669"/>
    <property type="project" value="UniProtKB-SubCell"/>
</dbReference>